<gene>
    <name evidence="1" type="ORF">HD556DRAFT_1241073</name>
</gene>
<dbReference type="InterPro" id="IPR046521">
    <property type="entry name" value="DUF6698"/>
</dbReference>
<evidence type="ECO:0000313" key="2">
    <source>
        <dbReference type="Proteomes" id="UP000719766"/>
    </source>
</evidence>
<comment type="caution">
    <text evidence="1">The sequence shown here is derived from an EMBL/GenBank/DDBJ whole genome shotgun (WGS) entry which is preliminary data.</text>
</comment>
<dbReference type="GeneID" id="64591926"/>
<dbReference type="Pfam" id="PF20414">
    <property type="entry name" value="DUF6698"/>
    <property type="match status" value="1"/>
</dbReference>
<dbReference type="EMBL" id="JABBWE010000044">
    <property type="protein sequence ID" value="KAG1791230.1"/>
    <property type="molecule type" value="Genomic_DNA"/>
</dbReference>
<proteinExistence type="predicted"/>
<organism evidence="1 2">
    <name type="scientific">Suillus plorans</name>
    <dbReference type="NCBI Taxonomy" id="116603"/>
    <lineage>
        <taxon>Eukaryota</taxon>
        <taxon>Fungi</taxon>
        <taxon>Dikarya</taxon>
        <taxon>Basidiomycota</taxon>
        <taxon>Agaricomycotina</taxon>
        <taxon>Agaricomycetes</taxon>
        <taxon>Agaricomycetidae</taxon>
        <taxon>Boletales</taxon>
        <taxon>Suillineae</taxon>
        <taxon>Suillaceae</taxon>
        <taxon>Suillus</taxon>
    </lineage>
</organism>
<name>A0A9P7DFW5_9AGAM</name>
<dbReference type="Proteomes" id="UP000719766">
    <property type="component" value="Unassembled WGS sequence"/>
</dbReference>
<reference evidence="1" key="1">
    <citation type="journal article" date="2020" name="New Phytol.">
        <title>Comparative genomics reveals dynamic genome evolution in host specialist ectomycorrhizal fungi.</title>
        <authorList>
            <person name="Lofgren L.A."/>
            <person name="Nguyen N.H."/>
            <person name="Vilgalys R."/>
            <person name="Ruytinx J."/>
            <person name="Liao H.L."/>
            <person name="Branco S."/>
            <person name="Kuo A."/>
            <person name="LaButti K."/>
            <person name="Lipzen A."/>
            <person name="Andreopoulos W."/>
            <person name="Pangilinan J."/>
            <person name="Riley R."/>
            <person name="Hundley H."/>
            <person name="Na H."/>
            <person name="Barry K."/>
            <person name="Grigoriev I.V."/>
            <person name="Stajich J.E."/>
            <person name="Kennedy P.G."/>
        </authorList>
    </citation>
    <scope>NUCLEOTIDE SEQUENCE</scope>
    <source>
        <strain evidence="1">S12</strain>
    </source>
</reference>
<dbReference type="OrthoDB" id="3220614at2759"/>
<sequence>FDITNVQDGLFEGFLIERVMKHILTGPSSALAGDDFHVSNSCNAVLHRMMAVEAENVAYSAVQARSAITSRDKWSTDDGNFSYRKFYYRIIDVIRNPPDKAWAMATLQHYNLYVKIL</sequence>
<dbReference type="AlphaFoldDB" id="A0A9P7DFW5"/>
<accession>A0A9P7DFW5</accession>
<protein>
    <submittedName>
        <fullName evidence="1">Uncharacterized protein</fullName>
    </submittedName>
</protein>
<evidence type="ECO:0000313" key="1">
    <source>
        <dbReference type="EMBL" id="KAG1791230.1"/>
    </source>
</evidence>
<dbReference type="RefSeq" id="XP_041158115.1">
    <property type="nucleotide sequence ID" value="XM_041298162.1"/>
</dbReference>
<feature type="non-terminal residue" evidence="1">
    <location>
        <position position="1"/>
    </location>
</feature>
<keyword evidence="2" id="KW-1185">Reference proteome</keyword>